<evidence type="ECO:0000259" key="5">
    <source>
        <dbReference type="PROSITE" id="PS50045"/>
    </source>
</evidence>
<proteinExistence type="predicted"/>
<dbReference type="InterPro" id="IPR058031">
    <property type="entry name" value="AAA_lid_NorR"/>
</dbReference>
<gene>
    <name evidence="6" type="ORF">D5F53_28095</name>
</gene>
<dbReference type="Gene3D" id="1.10.8.60">
    <property type="match status" value="1"/>
</dbReference>
<dbReference type="Gene3D" id="3.40.50.2300">
    <property type="match status" value="1"/>
</dbReference>
<sequence length="561" mass="62901">MRIRVHMIAPYEAMVPIIQECIPLFPQLDIQYAVGDLQKGAELAASAQNNGAEVIISRGGTAQLIKAAVSIPVIDVHLSGYDMIRSLTLASQFNGKTAIVGFSNITSGAQSIIDLMDLPLKVYTIHSSEDVARLLLELKAAGYRQVVGDVITVHTAEAYGLKGLLIHSGKESIMRALDDAQLIYRYLSNNHTVTAILNDLVAKEHPNLVIFNDRNEIVYEQLTDFEHSPLTDNHIYLINTHVEFHKSQVQNVFTMDDYQLSVTAYETTLENKSYKVYSLEKGRPYEFAQSGIKAYAEPLAEPMIAESAAMRTTLASIQALYQHHEPIHLLGREDTGKSFIVKHIHQLYSEDGLLLQIDLAQVSPDQLKTLPLSKARTVEFIHVEECMQDPNLIAFVESCLHKEIGVFMLSEQALDHQGTPNMKLNTILMPSLSDRLEDLPSLIQLFLSRYHQKYGTAAIKIKEDALQLIRQNASHMTIGQLKQLIKQAAMNETDYVISADTLARLLDHQPPASTPIPLKGTLKEIEKDIIQYVLHEEKNNQSRAAERLGINRATLWRKLKE</sequence>
<accession>A0A385U2X2</accession>
<dbReference type="EMBL" id="CP032412">
    <property type="protein sequence ID" value="AYB47955.1"/>
    <property type="molecule type" value="Genomic_DNA"/>
</dbReference>
<dbReference type="SUPFAM" id="SSF159800">
    <property type="entry name" value="PrpR receptor domain-like"/>
    <property type="match status" value="1"/>
</dbReference>
<feature type="domain" description="Sigma-54 factor interaction" evidence="5">
    <location>
        <begin position="329"/>
        <end position="490"/>
    </location>
</feature>
<keyword evidence="7" id="KW-1185">Reference proteome</keyword>
<keyword evidence="3" id="KW-0805">Transcription regulation</keyword>
<evidence type="ECO:0000313" key="7">
    <source>
        <dbReference type="Proteomes" id="UP000266552"/>
    </source>
</evidence>
<dbReference type="SUPFAM" id="SSF46689">
    <property type="entry name" value="Homeodomain-like"/>
    <property type="match status" value="1"/>
</dbReference>
<keyword evidence="1" id="KW-0547">Nucleotide-binding</keyword>
<dbReference type="PRINTS" id="PR01590">
    <property type="entry name" value="HTHFIS"/>
</dbReference>
<dbReference type="Gene3D" id="3.40.50.300">
    <property type="entry name" value="P-loop containing nucleotide triphosphate hydrolases"/>
    <property type="match status" value="1"/>
</dbReference>
<evidence type="ECO:0000256" key="2">
    <source>
        <dbReference type="ARBA" id="ARBA00022840"/>
    </source>
</evidence>
<dbReference type="PANTHER" id="PTHR32071">
    <property type="entry name" value="TRANSCRIPTIONAL REGULATORY PROTEIN"/>
    <property type="match status" value="1"/>
</dbReference>
<evidence type="ECO:0000256" key="3">
    <source>
        <dbReference type="ARBA" id="ARBA00023015"/>
    </source>
</evidence>
<dbReference type="InterPro" id="IPR002078">
    <property type="entry name" value="Sigma_54_int"/>
</dbReference>
<dbReference type="InterPro" id="IPR027417">
    <property type="entry name" value="P-loop_NTPase"/>
</dbReference>
<dbReference type="Gene3D" id="1.10.10.60">
    <property type="entry name" value="Homeodomain-like"/>
    <property type="match status" value="1"/>
</dbReference>
<dbReference type="Pfam" id="PF25601">
    <property type="entry name" value="AAA_lid_14"/>
    <property type="match status" value="1"/>
</dbReference>
<dbReference type="AlphaFoldDB" id="A0A385U2X2"/>
<dbReference type="InterPro" id="IPR009057">
    <property type="entry name" value="Homeodomain-like_sf"/>
</dbReference>
<organism evidence="6 7">
    <name type="scientific">Paenibacillus lautus</name>
    <name type="common">Bacillus lautus</name>
    <dbReference type="NCBI Taxonomy" id="1401"/>
    <lineage>
        <taxon>Bacteria</taxon>
        <taxon>Bacillati</taxon>
        <taxon>Bacillota</taxon>
        <taxon>Bacilli</taxon>
        <taxon>Bacillales</taxon>
        <taxon>Paenibacillaceae</taxon>
        <taxon>Paenibacillus</taxon>
    </lineage>
</organism>
<dbReference type="GO" id="GO:0006355">
    <property type="term" value="P:regulation of DNA-templated transcription"/>
    <property type="evidence" value="ECO:0007669"/>
    <property type="project" value="InterPro"/>
</dbReference>
<dbReference type="PROSITE" id="PS50045">
    <property type="entry name" value="SIGMA54_INTERACT_4"/>
    <property type="match status" value="1"/>
</dbReference>
<dbReference type="GO" id="GO:0000156">
    <property type="term" value="F:phosphorelay response regulator activity"/>
    <property type="evidence" value="ECO:0007669"/>
    <property type="project" value="InterPro"/>
</dbReference>
<dbReference type="Proteomes" id="UP000266552">
    <property type="component" value="Chromosome"/>
</dbReference>
<dbReference type="Pfam" id="PF06506">
    <property type="entry name" value="PrpR_N"/>
    <property type="match status" value="1"/>
</dbReference>
<reference evidence="6 7" key="1">
    <citation type="submission" date="2018-09" db="EMBL/GenBank/DDBJ databases">
        <title>Genome Sequence of Paenibacillus lautus Strain E7593-69, Azo Dye-Degrading Bacteria, Isolated from Commercial Tattoo Inks.</title>
        <authorList>
            <person name="Nho S.W."/>
            <person name="Kim S.-J."/>
            <person name="Kweon O."/>
            <person name="Cerniglia C.E."/>
        </authorList>
    </citation>
    <scope>NUCLEOTIDE SEQUENCE [LARGE SCALE GENOMIC DNA]</scope>
    <source>
        <strain evidence="6 7">E7593-69</strain>
    </source>
</reference>
<dbReference type="Pfam" id="PF02954">
    <property type="entry name" value="HTH_8"/>
    <property type="match status" value="1"/>
</dbReference>
<dbReference type="Gene3D" id="3.40.50.10660">
    <property type="entry name" value="PrpR receptor domain-like"/>
    <property type="match status" value="1"/>
</dbReference>
<evidence type="ECO:0000256" key="1">
    <source>
        <dbReference type="ARBA" id="ARBA00022741"/>
    </source>
</evidence>
<dbReference type="InterPro" id="IPR010524">
    <property type="entry name" value="Sig_transdc_resp-reg_PrpR_N"/>
</dbReference>
<dbReference type="KEGG" id="plw:D5F53_28095"/>
<dbReference type="GO" id="GO:0005524">
    <property type="term" value="F:ATP binding"/>
    <property type="evidence" value="ECO:0007669"/>
    <property type="project" value="UniProtKB-KW"/>
</dbReference>
<dbReference type="GO" id="GO:0043565">
    <property type="term" value="F:sequence-specific DNA binding"/>
    <property type="evidence" value="ECO:0007669"/>
    <property type="project" value="InterPro"/>
</dbReference>
<evidence type="ECO:0000256" key="4">
    <source>
        <dbReference type="ARBA" id="ARBA00023163"/>
    </source>
</evidence>
<protein>
    <submittedName>
        <fullName evidence="6">Sigma-54-dependent transcriptional regulator</fullName>
    </submittedName>
</protein>
<name>A0A385U2X2_PAELA</name>
<keyword evidence="4" id="KW-0804">Transcription</keyword>
<dbReference type="InterPro" id="IPR002197">
    <property type="entry name" value="HTH_Fis"/>
</dbReference>
<dbReference type="RefSeq" id="WP_119851320.1">
    <property type="nucleotide sequence ID" value="NZ_CP032412.1"/>
</dbReference>
<dbReference type="SUPFAM" id="SSF52540">
    <property type="entry name" value="P-loop containing nucleoside triphosphate hydrolases"/>
    <property type="match status" value="1"/>
</dbReference>
<evidence type="ECO:0000313" key="6">
    <source>
        <dbReference type="EMBL" id="AYB47955.1"/>
    </source>
</evidence>
<keyword evidence="2" id="KW-0067">ATP-binding</keyword>